<sequence length="767" mass="83670">MTPAEKPDSSALEADDVAIAERYTVWSERKRRVVSFMLGYLCLASSLTSTIYFPFRDTAGDMVAALGHVGGRRPFYLAAFGILTAASLGLSTAGGEFVMPNSLASLRIVFYADAVLVLCLSVYFAGLFFCTQTSISLFATIHGFNPDQVGLCFLPGAGGSSSASWPAALMDHNYRRVAMEAGFPIGRIRGQIPHRESAHTGFTNPLIVDIFPKRPGAAAATRNITCCALGFHCRCSGSHAQGHGVRMGLYNLWGLGCHDVHSGVGPAEMGFEMEENAAVQGWLSIGSNQQGGDCGSRRLRFNHATVKVSDHCCLDVSEYCPLVGLGAFCALDCRQDVDRPLSPRHALQPTKHPKNYPMAHNTNRERKSWKDDTRWLYKNLDRQRCLGTIAPAGLEPCGEPVTSEEEATVLGTFCWTAEKTVRVPGGEPVFQNVPLPAALPRAPNLKAAAKIRTMPPHILAPLAQAITTMSPSHHLRNTDLVVSRNSLRKLFALCAGRNQDSFRIGLHLINDTLVMTKDDRFLWHPGVTRSEGVGLSFENRFAKPLAGREDDQSHHRILAYNLGDLRCVVQFEVDACYYPDAKPPDEAPEVPAADDGLAMADRLRQLSLGPAASPPTDRDATAAAASSQTTPRPIAPQSAMAELKTTNSRSKLREALPQLWFGRTPWFIQGFRSGDTVTKVEATSAAGRFAEWEQGNQETLRRVVSCIRELRETLRAAGPARRHCVLVYDKGAQGQQPGPRGVVRVFRSNVVRDPVPREMVEALWGSG</sequence>
<evidence type="ECO:0000313" key="3">
    <source>
        <dbReference type="EMBL" id="ELQ58396.1"/>
    </source>
</evidence>
<keyword evidence="2" id="KW-0472">Membrane</keyword>
<organism>
    <name type="scientific">Pyricularia oryzae (strain P131)</name>
    <name type="common">Rice blast fungus</name>
    <name type="synonym">Magnaporthe oryzae</name>
    <dbReference type="NCBI Taxonomy" id="1143193"/>
    <lineage>
        <taxon>Eukaryota</taxon>
        <taxon>Fungi</taxon>
        <taxon>Dikarya</taxon>
        <taxon>Ascomycota</taxon>
        <taxon>Pezizomycotina</taxon>
        <taxon>Sordariomycetes</taxon>
        <taxon>Sordariomycetidae</taxon>
        <taxon>Magnaporthales</taxon>
        <taxon>Pyriculariaceae</taxon>
        <taxon>Pyricularia</taxon>
    </lineage>
</organism>
<dbReference type="PANTHER" id="PTHR35179:SF1">
    <property type="entry name" value="INTEGRAL MEMBRANE PROTEIN"/>
    <property type="match status" value="1"/>
</dbReference>
<evidence type="ECO:0000256" key="1">
    <source>
        <dbReference type="SAM" id="MobiDB-lite"/>
    </source>
</evidence>
<feature type="transmembrane region" description="Helical" evidence="2">
    <location>
        <begin position="33"/>
        <end position="55"/>
    </location>
</feature>
<reference evidence="3" key="1">
    <citation type="journal article" date="2012" name="PLoS Genet.">
        <title>Comparative analysis of the genomes of two field isolates of the rice blast fungus Magnaporthe oryzae.</title>
        <authorList>
            <person name="Xue M."/>
            <person name="Yang J."/>
            <person name="Li Z."/>
            <person name="Hu S."/>
            <person name="Yao N."/>
            <person name="Dean R.A."/>
            <person name="Zhao W."/>
            <person name="Shen M."/>
            <person name="Zhang H."/>
            <person name="Li C."/>
            <person name="Liu L."/>
            <person name="Cao L."/>
            <person name="Xu X."/>
            <person name="Xing Y."/>
            <person name="Hsiang T."/>
            <person name="Zhang Z."/>
            <person name="Xu J.R."/>
            <person name="Peng Y.L."/>
        </authorList>
    </citation>
    <scope>NUCLEOTIDE SEQUENCE [LARGE SCALE GENOMIC DNA]</scope>
    <source>
        <strain evidence="3">P131</strain>
    </source>
</reference>
<name>L7IR38_PYRO1</name>
<keyword evidence="2" id="KW-1133">Transmembrane helix</keyword>
<feature type="compositionally biased region" description="Low complexity" evidence="1">
    <location>
        <begin position="610"/>
        <end position="632"/>
    </location>
</feature>
<dbReference type="AlphaFoldDB" id="L7IR38"/>
<dbReference type="EMBL" id="JH794328">
    <property type="protein sequence ID" value="ELQ58396.1"/>
    <property type="molecule type" value="Genomic_DNA"/>
</dbReference>
<accession>L7IR38</accession>
<keyword evidence="2" id="KW-0812">Transmembrane</keyword>
<feature type="region of interest" description="Disordered" evidence="1">
    <location>
        <begin position="608"/>
        <end position="639"/>
    </location>
</feature>
<feature type="transmembrane region" description="Helical" evidence="2">
    <location>
        <begin position="75"/>
        <end position="98"/>
    </location>
</feature>
<gene>
    <name evidence="3" type="ORF">OOW_P131scaffold01631g2</name>
</gene>
<proteinExistence type="predicted"/>
<feature type="transmembrane region" description="Helical" evidence="2">
    <location>
        <begin position="110"/>
        <end position="129"/>
    </location>
</feature>
<dbReference type="PANTHER" id="PTHR35179">
    <property type="entry name" value="PROTEIN CBG02620"/>
    <property type="match status" value="1"/>
</dbReference>
<protein>
    <submittedName>
        <fullName evidence="3">Uncharacterized protein</fullName>
    </submittedName>
</protein>
<evidence type="ECO:0000256" key="2">
    <source>
        <dbReference type="SAM" id="Phobius"/>
    </source>
</evidence>
<feature type="region of interest" description="Disordered" evidence="1">
    <location>
        <begin position="344"/>
        <end position="367"/>
    </location>
</feature>